<dbReference type="AlphaFoldDB" id="A0A1F5EKT1"/>
<dbReference type="InterPro" id="IPR023346">
    <property type="entry name" value="Lysozyme-like_dom_sf"/>
</dbReference>
<dbReference type="STRING" id="1797469.A3F08_01520"/>
<proteinExistence type="predicted"/>
<dbReference type="InterPro" id="IPR008258">
    <property type="entry name" value="Transglycosylase_SLT_dom_1"/>
</dbReference>
<dbReference type="CDD" id="cd13399">
    <property type="entry name" value="Slt35-like"/>
    <property type="match status" value="1"/>
</dbReference>
<dbReference type="Gene3D" id="1.10.530.10">
    <property type="match status" value="1"/>
</dbReference>
<dbReference type="PANTHER" id="PTHR30163:SF8">
    <property type="entry name" value="LYTIC MUREIN TRANSGLYCOSYLASE"/>
    <property type="match status" value="1"/>
</dbReference>
<feature type="domain" description="Transglycosylase SLT" evidence="1">
    <location>
        <begin position="140"/>
        <end position="243"/>
    </location>
</feature>
<dbReference type="Pfam" id="PF01464">
    <property type="entry name" value="SLT"/>
    <property type="match status" value="1"/>
</dbReference>
<evidence type="ECO:0000313" key="2">
    <source>
        <dbReference type="EMBL" id="OGD67824.1"/>
    </source>
</evidence>
<accession>A0A1F5EKT1</accession>
<protein>
    <recommendedName>
        <fullName evidence="1">Transglycosylase SLT domain-containing protein</fullName>
    </recommendedName>
</protein>
<name>A0A1F5EKT1_9BACT</name>
<dbReference type="GO" id="GO:0008933">
    <property type="term" value="F:peptidoglycan lytic transglycosylase activity"/>
    <property type="evidence" value="ECO:0007669"/>
    <property type="project" value="TreeGrafter"/>
</dbReference>
<dbReference type="PANTHER" id="PTHR30163">
    <property type="entry name" value="MEMBRANE-BOUND LYTIC MUREIN TRANSGLYCOSYLASE B"/>
    <property type="match status" value="1"/>
</dbReference>
<gene>
    <name evidence="2" type="ORF">A3F08_01520</name>
</gene>
<reference evidence="2 3" key="1">
    <citation type="journal article" date="2016" name="Nat. Commun.">
        <title>Thousands of microbial genomes shed light on interconnected biogeochemical processes in an aquifer system.</title>
        <authorList>
            <person name="Anantharaman K."/>
            <person name="Brown C.T."/>
            <person name="Hug L.A."/>
            <person name="Sharon I."/>
            <person name="Castelle C.J."/>
            <person name="Probst A.J."/>
            <person name="Thomas B.C."/>
            <person name="Singh A."/>
            <person name="Wilkins M.J."/>
            <person name="Karaoz U."/>
            <person name="Brodie E.L."/>
            <person name="Williams K.H."/>
            <person name="Hubbard S.S."/>
            <person name="Banfield J.F."/>
        </authorList>
    </citation>
    <scope>NUCLEOTIDE SEQUENCE [LARGE SCALE GENOMIC DNA]</scope>
</reference>
<comment type="caution">
    <text evidence="2">The sequence shown here is derived from an EMBL/GenBank/DDBJ whole genome shotgun (WGS) entry which is preliminary data.</text>
</comment>
<dbReference type="SUPFAM" id="SSF53955">
    <property type="entry name" value="Lysozyme-like"/>
    <property type="match status" value="1"/>
</dbReference>
<evidence type="ECO:0000259" key="1">
    <source>
        <dbReference type="Pfam" id="PF01464"/>
    </source>
</evidence>
<sequence length="253" mass="27964">MKIFTRIFSYWRVKKFKKIKKIVQKIVSKINIKEIIKRAGILSLTGKVAAFSIVLAATPAGTIQTPKTSVVVAYASTIKLNTKIAEIVIFNAQNRPEIKVGESNFAKNQKELKSKSSIRNVVAREKPAPYDPDLSTKRELAKKAAAQYGIDWKILEAVWQVESGKRWITSVKSYAGAQGPMQFMYGTWKRYAVDGNGDGHMEINNAEDAVYAGANLLAQAGAARGDYTSALLSYNHAQWYVDKVIGVASSITE</sequence>
<evidence type="ECO:0000313" key="3">
    <source>
        <dbReference type="Proteomes" id="UP000176451"/>
    </source>
</evidence>
<dbReference type="Proteomes" id="UP000176451">
    <property type="component" value="Unassembled WGS sequence"/>
</dbReference>
<dbReference type="InterPro" id="IPR043426">
    <property type="entry name" value="MltB-like"/>
</dbReference>
<organism evidence="2 3">
    <name type="scientific">Candidatus Berkelbacteria bacterium RIFCSPHIGHO2_12_FULL_36_9</name>
    <dbReference type="NCBI Taxonomy" id="1797469"/>
    <lineage>
        <taxon>Bacteria</taxon>
        <taxon>Candidatus Berkelbacteria</taxon>
    </lineage>
</organism>
<dbReference type="GO" id="GO:0009253">
    <property type="term" value="P:peptidoglycan catabolic process"/>
    <property type="evidence" value="ECO:0007669"/>
    <property type="project" value="TreeGrafter"/>
</dbReference>
<dbReference type="EMBL" id="MEZV01000009">
    <property type="protein sequence ID" value="OGD67824.1"/>
    <property type="molecule type" value="Genomic_DNA"/>
</dbReference>